<organism evidence="2 3">
    <name type="scientific">Solimicrobium silvestre</name>
    <dbReference type="NCBI Taxonomy" id="2099400"/>
    <lineage>
        <taxon>Bacteria</taxon>
        <taxon>Pseudomonadati</taxon>
        <taxon>Pseudomonadota</taxon>
        <taxon>Betaproteobacteria</taxon>
        <taxon>Burkholderiales</taxon>
        <taxon>Oxalobacteraceae</taxon>
        <taxon>Solimicrobium</taxon>
    </lineage>
</organism>
<protein>
    <submittedName>
        <fullName evidence="2">Uncharacterized protein</fullName>
    </submittedName>
</protein>
<dbReference type="EMBL" id="PUGF01000014">
    <property type="protein sequence ID" value="PRC92364.1"/>
    <property type="molecule type" value="Genomic_DNA"/>
</dbReference>
<accession>A0A2S9GXB4</accession>
<feature type="transmembrane region" description="Helical" evidence="1">
    <location>
        <begin position="98"/>
        <end position="121"/>
    </location>
</feature>
<name>A0A2S9GXB4_9BURK</name>
<dbReference type="Proteomes" id="UP000237839">
    <property type="component" value="Unassembled WGS sequence"/>
</dbReference>
<dbReference type="RefSeq" id="WP_105532768.1">
    <property type="nucleotide sequence ID" value="NZ_PUGF01000014.1"/>
</dbReference>
<keyword evidence="1" id="KW-0472">Membrane</keyword>
<keyword evidence="3" id="KW-1185">Reference proteome</keyword>
<feature type="transmembrane region" description="Helical" evidence="1">
    <location>
        <begin position="62"/>
        <end position="86"/>
    </location>
</feature>
<sequence>MENQPKINSAINLDSDSAEQDAWLETLLQEDASESHYLDDNGFSTRVMSSLPRSRASKDYRWILWIAASLGILIGGFWLSGFELYFQALSSSFEGNATSLNCLIILLSPIALLYWFAATLFKCPNCDLI</sequence>
<keyword evidence="1" id="KW-0812">Transmembrane</keyword>
<reference evidence="2 3" key="1">
    <citation type="submission" date="2018-02" db="EMBL/GenBank/DDBJ databases">
        <title>Solimicrobium silvestre gen. nov., sp. nov., isolated from alpine forest soil.</title>
        <authorList>
            <person name="Margesin R."/>
            <person name="Albuquerque L."/>
            <person name="Zhang D.-C."/>
            <person name="Froufe H.J.C."/>
            <person name="Severino R."/>
            <person name="Roxo I."/>
            <person name="Egas C."/>
            <person name="Da Costa M.S."/>
        </authorList>
    </citation>
    <scope>NUCLEOTIDE SEQUENCE [LARGE SCALE GENOMIC DNA]</scope>
    <source>
        <strain evidence="2 3">S20-91</strain>
    </source>
</reference>
<gene>
    <name evidence="2" type="ORF">S2091_3023</name>
</gene>
<evidence type="ECO:0000313" key="2">
    <source>
        <dbReference type="EMBL" id="PRC92364.1"/>
    </source>
</evidence>
<evidence type="ECO:0000313" key="3">
    <source>
        <dbReference type="Proteomes" id="UP000237839"/>
    </source>
</evidence>
<dbReference type="AlphaFoldDB" id="A0A2S9GXB4"/>
<keyword evidence="1" id="KW-1133">Transmembrane helix</keyword>
<proteinExistence type="predicted"/>
<comment type="caution">
    <text evidence="2">The sequence shown here is derived from an EMBL/GenBank/DDBJ whole genome shotgun (WGS) entry which is preliminary data.</text>
</comment>
<evidence type="ECO:0000256" key="1">
    <source>
        <dbReference type="SAM" id="Phobius"/>
    </source>
</evidence>